<protein>
    <recommendedName>
        <fullName evidence="3">Nose resistant-to-fluoxetine protein N-terminal domain-containing protein</fullName>
    </recommendedName>
</protein>
<feature type="domain" description="Nose resistant-to-fluoxetine protein N-terminal" evidence="3">
    <location>
        <begin position="122"/>
        <end position="314"/>
    </location>
</feature>
<keyword evidence="1" id="KW-0472">Membrane</keyword>
<proteinExistence type="predicted"/>
<dbReference type="GO" id="GO:0016747">
    <property type="term" value="F:acyltransferase activity, transferring groups other than amino-acyl groups"/>
    <property type="evidence" value="ECO:0007669"/>
    <property type="project" value="InterPro"/>
</dbReference>
<keyword evidence="2" id="KW-0732">Signal</keyword>
<dbReference type="SMART" id="SM00703">
    <property type="entry name" value="NRF"/>
    <property type="match status" value="1"/>
</dbReference>
<dbReference type="PANTHER" id="PTHR11161">
    <property type="entry name" value="O-ACYLTRANSFERASE"/>
    <property type="match status" value="1"/>
</dbReference>
<sequence length="869" mass="100326">MRILKEISFLLVFPLLRASADDFLEEEIRLEGKKDTDNVLGAFVTEFFADSQWQLIVDLDFFKTFFLRPTSKFEKALKSSDESYIKRLLSLLEPLKMAVPYNLNVAIATHEYSHIFQEYDLTSSCIADIAYFLWTAIDYTRLNEGSNDYTNCTRQFQMHNQNHRWIFNVMDAMGKVPAGILSGNNLWIGSWSACRRISVVKNRQQIQAIKRILFRQKWSGQYCLATFQPYSSADPFRNIGSKPIEDPDEYCRSSNTWRSNETVNEHKKCFTLIPLLNYGICTPDSCTNYDVKKIFELVYKSAESAIGRQLVCNVDIVCHNNLPHSQLSHDSSSLIVLFFILFILVLMIFGTLYDCLVYQTELRNSDEMCSKKQYSFQKVLLAFSVYTNGRNILRTQKQSNQIHCLHGTRVLSMFWIILGHSYYYIVSSLTVDNLLPTLIAFPQKFFNLIIVQAPLAVDSFFYISGMLTSYLFMEKFKVEAAKGRSIYSLDMWLLFYIHRYIRLTPIYLMVMVLDITLLTHFSDGPFWRPIESNYCRKSWWTNLIYMNNFLLQDVEICMGWTWYMANDMQFHILSPILLILLYKNQLAGITIALSLITMSSLVHLFIILANNYPPAPILTAKLQLVQDLSTYWPDVYVKPYIRCNPYIIGILVGYAVHKCTLQPTFPKWKIVAGWVFSTVFGLLAVFGLYNYARTGDISNVARIVYALFGRNAYALSLAWVTFACATGYGGAINDILSWRAWIPLSRITFCAYLIHPILLQIYYLSRPHAFHFTTVYQMFYQFAIAVAMAYFAGLFLSLAFEVPVFNLETLLLNKIMGNIKARRHRKPPRVKVEFGVVNNDDADDTALKEAVMKSCTYAVALSEKERAQS</sequence>
<reference evidence="4 5" key="1">
    <citation type="submission" date="2018-08" db="EMBL/GenBank/DDBJ databases">
        <authorList>
            <person name="Laetsch R D."/>
            <person name="Stevens L."/>
            <person name="Kumar S."/>
            <person name="Blaxter L. M."/>
        </authorList>
    </citation>
    <scope>NUCLEOTIDE SEQUENCE [LARGE SCALE GENOMIC DNA]</scope>
</reference>
<keyword evidence="1" id="KW-1133">Transmembrane helix</keyword>
<evidence type="ECO:0000259" key="3">
    <source>
        <dbReference type="SMART" id="SM00703"/>
    </source>
</evidence>
<feature type="transmembrane region" description="Helical" evidence="1">
    <location>
        <begin position="589"/>
        <end position="609"/>
    </location>
</feature>
<organism evidence="4 5">
    <name type="scientific">Litomosoides sigmodontis</name>
    <name type="common">Filarial nematode worm</name>
    <dbReference type="NCBI Taxonomy" id="42156"/>
    <lineage>
        <taxon>Eukaryota</taxon>
        <taxon>Metazoa</taxon>
        <taxon>Ecdysozoa</taxon>
        <taxon>Nematoda</taxon>
        <taxon>Chromadorea</taxon>
        <taxon>Rhabditida</taxon>
        <taxon>Spirurina</taxon>
        <taxon>Spiruromorpha</taxon>
        <taxon>Filarioidea</taxon>
        <taxon>Onchocercidae</taxon>
        <taxon>Litomosoides</taxon>
    </lineage>
</organism>
<feature type="transmembrane region" description="Helical" evidence="1">
    <location>
        <begin position="493"/>
        <end position="518"/>
    </location>
</feature>
<evidence type="ECO:0000256" key="1">
    <source>
        <dbReference type="SAM" id="Phobius"/>
    </source>
</evidence>
<feature type="transmembrane region" description="Helical" evidence="1">
    <location>
        <begin position="334"/>
        <end position="358"/>
    </location>
</feature>
<feature type="transmembrane region" description="Helical" evidence="1">
    <location>
        <begin position="445"/>
        <end position="472"/>
    </location>
</feature>
<dbReference type="Pfam" id="PF20146">
    <property type="entry name" value="NRF"/>
    <property type="match status" value="1"/>
</dbReference>
<evidence type="ECO:0000313" key="5">
    <source>
        <dbReference type="Proteomes" id="UP000277928"/>
    </source>
</evidence>
<gene>
    <name evidence="4" type="ORF">NLS_LOCUS5292</name>
</gene>
<dbReference type="EMBL" id="UYRX01000389">
    <property type="protein sequence ID" value="VDK81434.1"/>
    <property type="molecule type" value="Genomic_DNA"/>
</dbReference>
<dbReference type="OMA" id="DIAYFLW"/>
<dbReference type="OrthoDB" id="118951at2759"/>
<feature type="transmembrane region" description="Helical" evidence="1">
    <location>
        <begin position="712"/>
        <end position="732"/>
    </location>
</feature>
<name>A0A3P6UST9_LITSI</name>
<accession>A0A3P6UST9</accession>
<evidence type="ECO:0000256" key="2">
    <source>
        <dbReference type="SAM" id="SignalP"/>
    </source>
</evidence>
<keyword evidence="1" id="KW-0812">Transmembrane</keyword>
<dbReference type="PANTHER" id="PTHR11161:SF65">
    <property type="entry name" value="NOSE RESISTANT TO FLUOXETINE PROTEIN 6"/>
    <property type="match status" value="1"/>
</dbReference>
<dbReference type="Pfam" id="PF01757">
    <property type="entry name" value="Acyl_transf_3"/>
    <property type="match status" value="1"/>
</dbReference>
<keyword evidence="5" id="KW-1185">Reference proteome</keyword>
<dbReference type="InterPro" id="IPR002656">
    <property type="entry name" value="Acyl_transf_3_dom"/>
</dbReference>
<feature type="transmembrane region" description="Helical" evidence="1">
    <location>
        <begin position="404"/>
        <end position="425"/>
    </location>
</feature>
<feature type="transmembrane region" description="Helical" evidence="1">
    <location>
        <begin position="778"/>
        <end position="800"/>
    </location>
</feature>
<feature type="transmembrane region" description="Helical" evidence="1">
    <location>
        <begin position="668"/>
        <end position="692"/>
    </location>
</feature>
<feature type="transmembrane region" description="Helical" evidence="1">
    <location>
        <begin position="744"/>
        <end position="763"/>
    </location>
</feature>
<dbReference type="Proteomes" id="UP000277928">
    <property type="component" value="Unassembled WGS sequence"/>
</dbReference>
<feature type="transmembrane region" description="Helical" evidence="1">
    <location>
        <begin position="560"/>
        <end position="582"/>
    </location>
</feature>
<feature type="signal peptide" evidence="2">
    <location>
        <begin position="1"/>
        <end position="20"/>
    </location>
</feature>
<dbReference type="InterPro" id="IPR006621">
    <property type="entry name" value="Nose-resist-to-fluoxetine_N"/>
</dbReference>
<dbReference type="AlphaFoldDB" id="A0A3P6UST9"/>
<feature type="chain" id="PRO_5018309315" description="Nose resistant-to-fluoxetine protein N-terminal domain-containing protein" evidence="2">
    <location>
        <begin position="21"/>
        <end position="869"/>
    </location>
</feature>
<dbReference type="InterPro" id="IPR052728">
    <property type="entry name" value="O2_lipid_transport_reg"/>
</dbReference>
<evidence type="ECO:0000313" key="4">
    <source>
        <dbReference type="EMBL" id="VDK81434.1"/>
    </source>
</evidence>